<dbReference type="RefSeq" id="WP_170860745.1">
    <property type="nucleotide sequence ID" value="NZ_CAWQZC010000156.1"/>
</dbReference>
<name>A0A1K9ZPS8_9GAMM</name>
<organism evidence="2 4">
    <name type="scientific">Moritella viscosa</name>
    <dbReference type="NCBI Taxonomy" id="80854"/>
    <lineage>
        <taxon>Bacteria</taxon>
        <taxon>Pseudomonadati</taxon>
        <taxon>Pseudomonadota</taxon>
        <taxon>Gammaproteobacteria</taxon>
        <taxon>Alteromonadales</taxon>
        <taxon>Moritellaceae</taxon>
        <taxon>Moritella</taxon>
    </lineage>
</organism>
<proteinExistence type="predicted"/>
<reference evidence="1 3" key="1">
    <citation type="submission" date="2016-11" db="EMBL/GenBank/DDBJ databases">
        <authorList>
            <person name="Klemetsen T."/>
        </authorList>
    </citation>
    <scope>NUCLEOTIDE SEQUENCE [LARGE SCALE GENOMIC DNA]</scope>
    <source>
        <strain evidence="1">MT 2528</strain>
    </source>
</reference>
<sequence length="53" mass="5862">MQTPSNITRDEILEFELMVTDDKGKYVVATHTVFLTAIASSPAQIDNPNPDLL</sequence>
<dbReference type="AlphaFoldDB" id="A0A1K9ZPS8"/>
<accession>A0A1K9ZPS8</accession>
<dbReference type="GeneID" id="61298365"/>
<dbReference type="Proteomes" id="UP000183794">
    <property type="component" value="Unassembled WGS sequence"/>
</dbReference>
<evidence type="ECO:0000313" key="3">
    <source>
        <dbReference type="Proteomes" id="UP000182660"/>
    </source>
</evidence>
<gene>
    <name evidence="1" type="ORF">MT2528_2020</name>
    <name evidence="2" type="ORF">NVI5450_2242</name>
</gene>
<evidence type="ECO:0000313" key="2">
    <source>
        <dbReference type="EMBL" id="SGY99832.1"/>
    </source>
</evidence>
<evidence type="ECO:0000313" key="1">
    <source>
        <dbReference type="EMBL" id="SGY90851.1"/>
    </source>
</evidence>
<dbReference type="Proteomes" id="UP000182660">
    <property type="component" value="Unassembled WGS sequence"/>
</dbReference>
<protein>
    <submittedName>
        <fullName evidence="2">Uncharacterized protein</fullName>
    </submittedName>
</protein>
<evidence type="ECO:0000313" key="4">
    <source>
        <dbReference type="Proteomes" id="UP000183794"/>
    </source>
</evidence>
<dbReference type="EMBL" id="FPLJ01000050">
    <property type="protein sequence ID" value="SGY90851.1"/>
    <property type="molecule type" value="Genomic_DNA"/>
</dbReference>
<keyword evidence="3" id="KW-1185">Reference proteome</keyword>
<dbReference type="EMBL" id="FPLD01000060">
    <property type="protein sequence ID" value="SGY99832.1"/>
    <property type="molecule type" value="Genomic_DNA"/>
</dbReference>
<reference evidence="2 4" key="2">
    <citation type="submission" date="2016-11" db="EMBL/GenBank/DDBJ databases">
        <authorList>
            <person name="Jaros S."/>
            <person name="Januszkiewicz K."/>
            <person name="Wedrychowicz H."/>
        </authorList>
    </citation>
    <scope>NUCLEOTIDE SEQUENCE [LARGE SCALE GENOMIC DNA]</scope>
    <source>
        <strain evidence="2">NVI 5450</strain>
    </source>
</reference>